<evidence type="ECO:0000256" key="1">
    <source>
        <dbReference type="SAM" id="Phobius"/>
    </source>
</evidence>
<organism evidence="2 3">
    <name type="scientific">Mytilus edulis</name>
    <name type="common">Blue mussel</name>
    <dbReference type="NCBI Taxonomy" id="6550"/>
    <lineage>
        <taxon>Eukaryota</taxon>
        <taxon>Metazoa</taxon>
        <taxon>Spiralia</taxon>
        <taxon>Lophotrochozoa</taxon>
        <taxon>Mollusca</taxon>
        <taxon>Bivalvia</taxon>
        <taxon>Autobranchia</taxon>
        <taxon>Pteriomorphia</taxon>
        <taxon>Mytilida</taxon>
        <taxon>Mytiloidea</taxon>
        <taxon>Mytilidae</taxon>
        <taxon>Mytilinae</taxon>
        <taxon>Mytilus</taxon>
    </lineage>
</organism>
<keyword evidence="1" id="KW-1133">Transmembrane helix</keyword>
<sequence>MVKKAGLDHYFYIWFTCEPILVCRIPVVVVCIIRCHLDYVSNENKIRNNNTDTVKMADSSEEERIEKHNTCFFPLALFLLVGGFVAVQSYGLIQLSPFGSYNESRLCHVLPESDSCTPTTDTSSLSEGEKALDRFVWFQVSCLCLQIIALALVGSRILCCAKICVNCNCAGLWQGACIPCGHMWIVLETISGLTSVAVAINLQVFLTVEEVGQINGFVPCIINGVFEIVKTIGYIYYENEVGCPPTDVFFGTNKRFKDIRISTRVHADVDSSGNRTRRLSYTLHV</sequence>
<reference evidence="2" key="1">
    <citation type="submission" date="2021-03" db="EMBL/GenBank/DDBJ databases">
        <authorList>
            <person name="Bekaert M."/>
        </authorList>
    </citation>
    <scope>NUCLEOTIDE SEQUENCE</scope>
</reference>
<gene>
    <name evidence="2" type="ORF">MEDL_16718</name>
</gene>
<dbReference type="AlphaFoldDB" id="A0A8S3R4N9"/>
<dbReference type="OrthoDB" id="10380565at2759"/>
<protein>
    <submittedName>
        <fullName evidence="2">Uncharacterized protein</fullName>
    </submittedName>
</protein>
<dbReference type="Proteomes" id="UP000683360">
    <property type="component" value="Unassembled WGS sequence"/>
</dbReference>
<feature type="transmembrane region" description="Helical" evidence="1">
    <location>
        <begin position="12"/>
        <end position="37"/>
    </location>
</feature>
<dbReference type="EMBL" id="CAJPWZ010000877">
    <property type="protein sequence ID" value="CAG2202144.1"/>
    <property type="molecule type" value="Genomic_DNA"/>
</dbReference>
<name>A0A8S3R4N9_MYTED</name>
<comment type="caution">
    <text evidence="2">The sequence shown here is derived from an EMBL/GenBank/DDBJ whole genome shotgun (WGS) entry which is preliminary data.</text>
</comment>
<accession>A0A8S3R4N9</accession>
<feature type="transmembrane region" description="Helical" evidence="1">
    <location>
        <begin position="72"/>
        <end position="93"/>
    </location>
</feature>
<keyword evidence="1" id="KW-0812">Transmembrane</keyword>
<keyword evidence="1" id="KW-0472">Membrane</keyword>
<feature type="transmembrane region" description="Helical" evidence="1">
    <location>
        <begin position="135"/>
        <end position="153"/>
    </location>
</feature>
<proteinExistence type="predicted"/>
<evidence type="ECO:0000313" key="2">
    <source>
        <dbReference type="EMBL" id="CAG2202144.1"/>
    </source>
</evidence>
<evidence type="ECO:0000313" key="3">
    <source>
        <dbReference type="Proteomes" id="UP000683360"/>
    </source>
</evidence>
<keyword evidence="3" id="KW-1185">Reference proteome</keyword>